<proteinExistence type="predicted"/>
<accession>W6RLK6</accession>
<geneLocation type="plasmid" evidence="1 2">
    <name>pLPU83c</name>
</geneLocation>
<name>W6RLK6_9HYPH</name>
<keyword evidence="1" id="KW-0614">Plasmid</keyword>
<dbReference type="AlphaFoldDB" id="W6RLK6"/>
<sequence>MKADGDELQAVVKGNGYTDFLTIENDSLPLHRTLQSETRIKISKLE</sequence>
<reference evidence="1" key="1">
    <citation type="submission" date="2013-11" db="EMBL/GenBank/DDBJ databases">
        <title>Draft genome sequence of the broad-host-range Rhizobium sp. LPU83 strain, a member of the low-genetic diversity Oregon-like Rhizobium sp. group.</title>
        <authorList>
            <person name="Wibberg D."/>
            <person name="Puehler A."/>
            <person name="Schlueter A."/>
        </authorList>
    </citation>
    <scope>NUCLEOTIDE SEQUENCE [LARGE SCALE GENOMIC DNA]</scope>
    <source>
        <strain evidence="1">LPU83</strain>
        <plasmid evidence="1">pLPU83c</plasmid>
    </source>
</reference>
<protein>
    <submittedName>
        <fullName evidence="1">Uncharacterized protein</fullName>
    </submittedName>
</protein>
<gene>
    <name evidence="1" type="ORF">LPU83_pLPU83c_0573</name>
</gene>
<dbReference type="Proteomes" id="UP000019443">
    <property type="component" value="Plasmid pLPU83c"/>
</dbReference>
<dbReference type="HOGENOM" id="CLU_3188232_0_0_5"/>
<evidence type="ECO:0000313" key="1">
    <source>
        <dbReference type="EMBL" id="CDM61135.1"/>
    </source>
</evidence>
<evidence type="ECO:0000313" key="2">
    <source>
        <dbReference type="Proteomes" id="UP000019443"/>
    </source>
</evidence>
<organism evidence="1 2">
    <name type="scientific">Rhizobium favelukesii</name>
    <dbReference type="NCBI Taxonomy" id="348824"/>
    <lineage>
        <taxon>Bacteria</taxon>
        <taxon>Pseudomonadati</taxon>
        <taxon>Pseudomonadota</taxon>
        <taxon>Alphaproteobacteria</taxon>
        <taxon>Hyphomicrobiales</taxon>
        <taxon>Rhizobiaceae</taxon>
        <taxon>Rhizobium/Agrobacterium group</taxon>
        <taxon>Rhizobium</taxon>
    </lineage>
</organism>
<keyword evidence="2" id="KW-1185">Reference proteome</keyword>
<dbReference type="EMBL" id="HG916854">
    <property type="protein sequence ID" value="CDM61135.1"/>
    <property type="molecule type" value="Genomic_DNA"/>
</dbReference>
<dbReference type="KEGG" id="rhl:LPU83_pLPU83c_0573"/>